<accession>A0A255XPK6</accession>
<dbReference type="NCBIfam" id="NF033083">
    <property type="entry name" value="AAC_3_I"/>
    <property type="match status" value="1"/>
</dbReference>
<dbReference type="PROSITE" id="PS51186">
    <property type="entry name" value="GNAT"/>
    <property type="match status" value="1"/>
</dbReference>
<evidence type="ECO:0000313" key="2">
    <source>
        <dbReference type="EMBL" id="OYQ18190.1"/>
    </source>
</evidence>
<keyword evidence="3" id="KW-1185">Reference proteome</keyword>
<dbReference type="SUPFAM" id="SSF55729">
    <property type="entry name" value="Acyl-CoA N-acyltransferases (Nat)"/>
    <property type="match status" value="1"/>
</dbReference>
<dbReference type="Pfam" id="PF00583">
    <property type="entry name" value="Acetyltransf_1"/>
    <property type="match status" value="1"/>
</dbReference>
<dbReference type="PANTHER" id="PTHR43072">
    <property type="entry name" value="N-ACETYLTRANSFERASE"/>
    <property type="match status" value="1"/>
</dbReference>
<sequence>MTLPYLIRHLSEDDLISMRGLLAVYSDAFDDAETYSRAPADDDYIRRLLASPEIITVVAEIDGAVVGGLTAYVLRKFEQARSEIYLYDLAVAQAHRRRGIATALIQALKPLARQHGGWVIFVQADRHDPPAIALYEKLGVREDPLHFDIGLEV</sequence>
<comment type="caution">
    <text evidence="2">The sequence shown here is derived from an EMBL/GenBank/DDBJ whole genome shotgun (WGS) entry which is preliminary data.</text>
</comment>
<dbReference type="OrthoDB" id="9796129at2"/>
<dbReference type="Gene3D" id="3.40.630.30">
    <property type="match status" value="1"/>
</dbReference>
<feature type="domain" description="N-acetyltransferase" evidence="1">
    <location>
        <begin position="5"/>
        <end position="153"/>
    </location>
</feature>
<dbReference type="InterPro" id="IPR016181">
    <property type="entry name" value="Acyl_CoA_acyltransferase"/>
</dbReference>
<reference evidence="2 3" key="1">
    <citation type="submission" date="2017-07" db="EMBL/GenBank/DDBJ databases">
        <title>Elstera cyanobacteriorum sp. nov., a novel bacterium isolated from cyanobacterial aggregates in a eutrophic lake.</title>
        <authorList>
            <person name="Cai H."/>
        </authorList>
    </citation>
    <scope>NUCLEOTIDE SEQUENCE [LARGE SCALE GENOMIC DNA]</scope>
    <source>
        <strain evidence="2 3">TH019</strain>
    </source>
</reference>
<organism evidence="2 3">
    <name type="scientific">Elstera cyanobacteriorum</name>
    <dbReference type="NCBI Taxonomy" id="2022747"/>
    <lineage>
        <taxon>Bacteria</taxon>
        <taxon>Pseudomonadati</taxon>
        <taxon>Pseudomonadota</taxon>
        <taxon>Alphaproteobacteria</taxon>
        <taxon>Rhodospirillales</taxon>
        <taxon>Rhodospirillaceae</taxon>
        <taxon>Elstera</taxon>
    </lineage>
</organism>
<dbReference type="CDD" id="cd04301">
    <property type="entry name" value="NAT_SF"/>
    <property type="match status" value="1"/>
</dbReference>
<dbReference type="PANTHER" id="PTHR43072:SF60">
    <property type="entry name" value="L-2,4-DIAMINOBUTYRIC ACID ACETYLTRANSFERASE"/>
    <property type="match status" value="1"/>
</dbReference>
<gene>
    <name evidence="2" type="ORF">CHR90_14665</name>
</gene>
<dbReference type="InterPro" id="IPR000182">
    <property type="entry name" value="GNAT_dom"/>
</dbReference>
<keyword evidence="2" id="KW-0808">Transferase</keyword>
<evidence type="ECO:0000259" key="1">
    <source>
        <dbReference type="PROSITE" id="PS51186"/>
    </source>
</evidence>
<dbReference type="EMBL" id="NOXS01000033">
    <property type="protein sequence ID" value="OYQ18190.1"/>
    <property type="molecule type" value="Genomic_DNA"/>
</dbReference>
<dbReference type="AlphaFoldDB" id="A0A255XPK6"/>
<evidence type="ECO:0000313" key="3">
    <source>
        <dbReference type="Proteomes" id="UP000216361"/>
    </source>
</evidence>
<dbReference type="Proteomes" id="UP000216361">
    <property type="component" value="Unassembled WGS sequence"/>
</dbReference>
<dbReference type="RefSeq" id="WP_094409751.1">
    <property type="nucleotide sequence ID" value="NZ_BMJZ01000002.1"/>
</dbReference>
<proteinExistence type="predicted"/>
<dbReference type="GO" id="GO:0016747">
    <property type="term" value="F:acyltransferase activity, transferring groups other than amino-acyl groups"/>
    <property type="evidence" value="ECO:0007669"/>
    <property type="project" value="InterPro"/>
</dbReference>
<name>A0A255XPK6_9PROT</name>
<protein>
    <submittedName>
        <fullName evidence="2">AAC(3)-I family aminoglycoside 3-N-acetyltransferase</fullName>
    </submittedName>
</protein>